<evidence type="ECO:0000313" key="2">
    <source>
        <dbReference type="Proteomes" id="UP000708576"/>
    </source>
</evidence>
<sequence>MKKTLLMIVTFFLGGIFLKAEIQITSNSYPPLMNLIEDTILLEIYSFPAPDEIISYVIQQQLDHHGEFLSDTDITNKYLTDNEQTILVGIYLADMAYCFTTDEQSKGLKYLNTINEIAKKMSLFPYLETNIKDRIISNLGSIDTLKAISNEMHDLTSDYLLDTERIDAYIYITAGGIIESLYILLNSYEIKESNNIINQRIAEQKAIIDNMNEMINYYLDFYQLKTLKNNIQPIVNIYSSIIDINSNNKVYQQNNLLIIGSDSKNQIDVEQIIHLRKEVNTLRNKWIKNE</sequence>
<comment type="caution">
    <text evidence="1">The sequence shown here is derived from an EMBL/GenBank/DDBJ whole genome shotgun (WGS) entry which is preliminary data.</text>
</comment>
<evidence type="ECO:0000313" key="1">
    <source>
        <dbReference type="EMBL" id="MBS2099397.1"/>
    </source>
</evidence>
<organism evidence="1 2">
    <name type="scientific">Carboxylicivirga linearis</name>
    <dbReference type="NCBI Taxonomy" id="1628157"/>
    <lineage>
        <taxon>Bacteria</taxon>
        <taxon>Pseudomonadati</taxon>
        <taxon>Bacteroidota</taxon>
        <taxon>Bacteroidia</taxon>
        <taxon>Marinilabiliales</taxon>
        <taxon>Marinilabiliaceae</taxon>
        <taxon>Carboxylicivirga</taxon>
    </lineage>
</organism>
<keyword evidence="2" id="KW-1185">Reference proteome</keyword>
<dbReference type="RefSeq" id="WP_212216638.1">
    <property type="nucleotide sequence ID" value="NZ_JAGUCO010000010.1"/>
</dbReference>
<dbReference type="EMBL" id="JAGUCO010000010">
    <property type="protein sequence ID" value="MBS2099397.1"/>
    <property type="molecule type" value="Genomic_DNA"/>
</dbReference>
<protein>
    <submittedName>
        <fullName evidence="1">Uncharacterized protein</fullName>
    </submittedName>
</protein>
<accession>A0ABS5JWY9</accession>
<name>A0ABS5JWY9_9BACT</name>
<proteinExistence type="predicted"/>
<reference evidence="1 2" key="1">
    <citation type="journal article" date="2015" name="Int. J. Syst. Evol. Microbiol.">
        <title>Carboxylicivirga linearis sp. nov., isolated from a sea cucumber culture pond.</title>
        <authorList>
            <person name="Wang F.Q."/>
            <person name="Zhou Y.X."/>
            <person name="Lin X.Z."/>
            <person name="Chen G.J."/>
            <person name="Du Z.J."/>
        </authorList>
    </citation>
    <scope>NUCLEOTIDE SEQUENCE [LARGE SCALE GENOMIC DNA]</scope>
    <source>
        <strain evidence="1 2">FB218</strain>
    </source>
</reference>
<dbReference type="Proteomes" id="UP000708576">
    <property type="component" value="Unassembled WGS sequence"/>
</dbReference>
<gene>
    <name evidence="1" type="ORF">KEM10_13970</name>
</gene>